<dbReference type="RefSeq" id="WP_066535280.1">
    <property type="nucleotide sequence ID" value="NZ_CAJTCQ010000004.1"/>
</dbReference>
<feature type="binding site" evidence="1">
    <location>
        <position position="39"/>
    </location>
    <ligand>
        <name>Mg(2+)</name>
        <dbReference type="ChEBI" id="CHEBI:18420"/>
        <label>1</label>
    </ligand>
</feature>
<dbReference type="EMBL" id="CP021422">
    <property type="protein sequence ID" value="ASB39936.1"/>
    <property type="molecule type" value="Genomic_DNA"/>
</dbReference>
<dbReference type="InterPro" id="IPR005502">
    <property type="entry name" value="Ribosyl_crysJ1"/>
</dbReference>
<evidence type="ECO:0000313" key="4">
    <source>
        <dbReference type="Proteomes" id="UP000196710"/>
    </source>
</evidence>
<evidence type="ECO:0000256" key="1">
    <source>
        <dbReference type="PIRSR" id="PIRSR605502-1"/>
    </source>
</evidence>
<feature type="binding site" evidence="1">
    <location>
        <position position="213"/>
    </location>
    <ligand>
        <name>Mg(2+)</name>
        <dbReference type="ChEBI" id="CHEBI:18420"/>
        <label>1</label>
    </ligand>
</feature>
<accession>A0A1Z2XNB5</accession>
<sequence length="279" mass="31796">MYGAILGDIAGSRFEFTRPEKFDWRSEELFGAMSKYTDDTVLTVATKYAVITGVPYFRAYQRFGRRYMQAGYGPMFKSWLHSRSEKGYNSYGNGSAMRVSYIGGHFDTLEEVEREAGLSSMCTHNHPEGVRAAKATAAAVFMARTGASKAEIAYYMRRRYKYTVARPLFLYRPFGKFDVTAMGTMPLALRCFLESEDWESCIRNVYSVRCDTDTVGCIAGGIADAFYGGTGQDEDALLRRFLIRPNRVGVFDTYLYEWAVKTPEEYLREKKEKEEKGET</sequence>
<dbReference type="Proteomes" id="UP000196710">
    <property type="component" value="Chromosome"/>
</dbReference>
<keyword evidence="1" id="KW-0460">Magnesium</keyword>
<dbReference type="Gene3D" id="1.10.4080.10">
    <property type="entry name" value="ADP-ribosylation/Crystallin J1"/>
    <property type="match status" value="1"/>
</dbReference>
<keyword evidence="4" id="KW-1185">Reference proteome</keyword>
<feature type="binding site" evidence="1">
    <location>
        <position position="37"/>
    </location>
    <ligand>
        <name>Mg(2+)</name>
        <dbReference type="ChEBI" id="CHEBI:18420"/>
        <label>1</label>
    </ligand>
</feature>
<reference evidence="2" key="1">
    <citation type="journal article" date="2017" name="Genome Announc.">
        <title>High-Quality Whole-Genome Sequences of the Oligo-Mouse-Microbiota Bacterial Community.</title>
        <authorList>
            <person name="Garzetti D."/>
            <person name="Brugiroux S."/>
            <person name="Bunk B."/>
            <person name="Pukall R."/>
            <person name="McCoy K.D."/>
            <person name="Macpherson A.J."/>
            <person name="Stecher B."/>
        </authorList>
    </citation>
    <scope>NUCLEOTIDE SEQUENCE</scope>
    <source>
        <strain evidence="2">KB18</strain>
    </source>
</reference>
<dbReference type="EMBL" id="CP065321">
    <property type="protein sequence ID" value="QQR29225.1"/>
    <property type="molecule type" value="Genomic_DNA"/>
</dbReference>
<evidence type="ECO:0000313" key="2">
    <source>
        <dbReference type="EMBL" id="ASB39936.1"/>
    </source>
</evidence>
<reference evidence="3 5" key="3">
    <citation type="submission" date="2020-11" db="EMBL/GenBank/DDBJ databases">
        <title>Closed and high quality bacterial genomes of the OMM12 community.</title>
        <authorList>
            <person name="Marbouty M."/>
            <person name="Lamy-Besnier Q."/>
            <person name="Debarbieux L."/>
            <person name="Koszul R."/>
        </authorList>
    </citation>
    <scope>NUCLEOTIDE SEQUENCE [LARGE SCALE GENOMIC DNA]</scope>
    <source>
        <strain evidence="3 5">KB18</strain>
    </source>
</reference>
<feature type="binding site" evidence="1">
    <location>
        <position position="214"/>
    </location>
    <ligand>
        <name>Mg(2+)</name>
        <dbReference type="ChEBI" id="CHEBI:18420"/>
        <label>1</label>
    </ligand>
</feature>
<dbReference type="PANTHER" id="PTHR16222">
    <property type="entry name" value="ADP-RIBOSYLGLYCOHYDROLASE"/>
    <property type="match status" value="1"/>
</dbReference>
<dbReference type="PANTHER" id="PTHR16222:SF12">
    <property type="entry name" value="ADP-RIBOSYLGLYCOHYDROLASE-RELATED"/>
    <property type="match status" value="1"/>
</dbReference>
<keyword evidence="1" id="KW-0479">Metal-binding</keyword>
<feature type="binding site" evidence="1">
    <location>
        <position position="211"/>
    </location>
    <ligand>
        <name>Mg(2+)</name>
        <dbReference type="ChEBI" id="CHEBI:18420"/>
        <label>1</label>
    </ligand>
</feature>
<reference evidence="4" key="2">
    <citation type="submission" date="2017-05" db="EMBL/GenBank/DDBJ databases">
        <title>Improved OligoMM genomes.</title>
        <authorList>
            <person name="Garzetti D."/>
        </authorList>
    </citation>
    <scope>NUCLEOTIDE SEQUENCE [LARGE SCALE GENOMIC DNA]</scope>
    <source>
        <strain evidence="4">KB18</strain>
    </source>
</reference>
<dbReference type="InterPro" id="IPR050792">
    <property type="entry name" value="ADP-ribosylglycohydrolase"/>
</dbReference>
<evidence type="ECO:0000313" key="5">
    <source>
        <dbReference type="Proteomes" id="UP000596035"/>
    </source>
</evidence>
<comment type="cofactor">
    <cofactor evidence="1">
        <name>Mg(2+)</name>
        <dbReference type="ChEBI" id="CHEBI:18420"/>
    </cofactor>
    <text evidence="1">Binds 2 magnesium ions per subunit.</text>
</comment>
<organism evidence="3 5">
    <name type="scientific">Acutalibacter muris</name>
    <dbReference type="NCBI Taxonomy" id="1796620"/>
    <lineage>
        <taxon>Bacteria</taxon>
        <taxon>Bacillati</taxon>
        <taxon>Bacillota</taxon>
        <taxon>Clostridia</taxon>
        <taxon>Eubacteriales</taxon>
        <taxon>Acutalibacteraceae</taxon>
        <taxon>Acutalibacter</taxon>
    </lineage>
</organism>
<dbReference type="AlphaFoldDB" id="A0A1Z2XNB5"/>
<dbReference type="InterPro" id="IPR036705">
    <property type="entry name" value="Ribosyl_crysJ1_sf"/>
</dbReference>
<dbReference type="GO" id="GO:0046872">
    <property type="term" value="F:metal ion binding"/>
    <property type="evidence" value="ECO:0007669"/>
    <property type="project" value="UniProtKB-KW"/>
</dbReference>
<dbReference type="SUPFAM" id="SSF101478">
    <property type="entry name" value="ADP-ribosylglycohydrolase"/>
    <property type="match status" value="1"/>
</dbReference>
<feature type="binding site" evidence="1">
    <location>
        <position position="38"/>
    </location>
    <ligand>
        <name>Mg(2+)</name>
        <dbReference type="ChEBI" id="CHEBI:18420"/>
        <label>1</label>
    </ligand>
</feature>
<proteinExistence type="predicted"/>
<gene>
    <name evidence="2" type="ORF">ADH66_04280</name>
    <name evidence="3" type="ORF">I5Q82_14345</name>
</gene>
<dbReference type="Proteomes" id="UP000596035">
    <property type="component" value="Chromosome"/>
</dbReference>
<dbReference type="KEGG" id="amur:ADH66_04280"/>
<dbReference type="Pfam" id="PF03747">
    <property type="entry name" value="ADP_ribosyl_GH"/>
    <property type="match status" value="1"/>
</dbReference>
<name>A0A1Z2XNB5_9FIRM</name>
<protein>
    <submittedName>
        <fullName evidence="3">ADP-ribosylglycohydrolase family protein</fullName>
    </submittedName>
</protein>
<evidence type="ECO:0000313" key="3">
    <source>
        <dbReference type="EMBL" id="QQR29225.1"/>
    </source>
</evidence>